<dbReference type="PROSITE" id="PS50222">
    <property type="entry name" value="EF_HAND_2"/>
    <property type="match status" value="1"/>
</dbReference>
<dbReference type="InterPro" id="IPR002048">
    <property type="entry name" value="EF_hand_dom"/>
</dbReference>
<dbReference type="SUPFAM" id="SSF56219">
    <property type="entry name" value="DNase I-like"/>
    <property type="match status" value="1"/>
</dbReference>
<dbReference type="EMBL" id="JAYKXN010000001">
    <property type="protein sequence ID" value="KAK7317061.1"/>
    <property type="molecule type" value="Genomic_DNA"/>
</dbReference>
<name>A0AAN9PZK7_CLITE</name>
<dbReference type="Gene3D" id="3.60.10.10">
    <property type="entry name" value="Endonuclease/exonuclease/phosphatase"/>
    <property type="match status" value="1"/>
</dbReference>
<dbReference type="PANTHER" id="PTHR12121:SF87">
    <property type="entry name" value="ENDONUCLEASE_EXONUCLEASE_PHOSPHATASE FAMILY PROTEIN"/>
    <property type="match status" value="1"/>
</dbReference>
<dbReference type="InterPro" id="IPR011992">
    <property type="entry name" value="EF-hand-dom_pair"/>
</dbReference>
<dbReference type="GO" id="GO:0005509">
    <property type="term" value="F:calcium ion binding"/>
    <property type="evidence" value="ECO:0007669"/>
    <property type="project" value="InterPro"/>
</dbReference>
<dbReference type="Proteomes" id="UP001359559">
    <property type="component" value="Unassembled WGS sequence"/>
</dbReference>
<organism evidence="3 4">
    <name type="scientific">Clitoria ternatea</name>
    <name type="common">Butterfly pea</name>
    <dbReference type="NCBI Taxonomy" id="43366"/>
    <lineage>
        <taxon>Eukaryota</taxon>
        <taxon>Viridiplantae</taxon>
        <taxon>Streptophyta</taxon>
        <taxon>Embryophyta</taxon>
        <taxon>Tracheophyta</taxon>
        <taxon>Spermatophyta</taxon>
        <taxon>Magnoliopsida</taxon>
        <taxon>eudicotyledons</taxon>
        <taxon>Gunneridae</taxon>
        <taxon>Pentapetalae</taxon>
        <taxon>rosids</taxon>
        <taxon>fabids</taxon>
        <taxon>Fabales</taxon>
        <taxon>Fabaceae</taxon>
        <taxon>Papilionoideae</taxon>
        <taxon>50 kb inversion clade</taxon>
        <taxon>NPAAA clade</taxon>
        <taxon>indigoferoid/millettioid clade</taxon>
        <taxon>Phaseoleae</taxon>
        <taxon>Clitoria</taxon>
    </lineage>
</organism>
<dbReference type="Pfam" id="PF03372">
    <property type="entry name" value="Exo_endo_phos"/>
    <property type="match status" value="1"/>
</dbReference>
<reference evidence="3 4" key="1">
    <citation type="submission" date="2024-01" db="EMBL/GenBank/DDBJ databases">
        <title>The genomes of 5 underutilized Papilionoideae crops provide insights into root nodulation and disease resistance.</title>
        <authorList>
            <person name="Yuan L."/>
        </authorList>
    </citation>
    <scope>NUCLEOTIDE SEQUENCE [LARGE SCALE GENOMIC DNA]</scope>
    <source>
        <strain evidence="3">LY-2023</strain>
        <tissue evidence="3">Leaf</tissue>
    </source>
</reference>
<keyword evidence="4" id="KW-1185">Reference proteome</keyword>
<comment type="caution">
    <text evidence="3">The sequence shown here is derived from an EMBL/GenBank/DDBJ whole genome shotgun (WGS) entry which is preliminary data.</text>
</comment>
<proteinExistence type="predicted"/>
<sequence length="472" mass="55031">MYQTTKFEVDKNTTNRTQHWWVEFGRRMRTDKWVKSMGRITRIGNFAIASSLKENQQQPCITCTTFNILAPIYKRINDEDPSCRESDYRGYWLDRNHRILEWLINERSSIICLQEFWVGNEELVSLYETTLSDAGYVSFKLGRTNNRGDGLLIAVQKEYFNILNYKELHFNDCGDRVAQLLHVELTSTFSQWRNSNVRQEILIVNTHLLFPHDSTLSLVRLMQVYKILQYIESYQNDFQLKPMPIMLCGDWNGSKRGHVYKFLRSQGFVSSYDTAHHYTDAEADKWVSHRNHRGNICAVDFIWLLNPDKYRKLLKASWSEAVFGMFKYLVRRASLTENDAFAFLKADNEDCINYSGFCEALRQLNLTGHPYGLSDEEVKDLWLQADVDGKGVLDYKEFLRRIWNSTGPDQSDDKKEGEKGNGSNEAQEQTIGFSVKNAVLFPPEVETGRWPEDYSLSDHARLTVVFSPIRIC</sequence>
<dbReference type="FunFam" id="3.60.10.10:FF:000055">
    <property type="entry name" value="Putative calcium-binding protein"/>
    <property type="match status" value="1"/>
</dbReference>
<dbReference type="GO" id="GO:0000175">
    <property type="term" value="F:3'-5'-RNA exonuclease activity"/>
    <property type="evidence" value="ECO:0007669"/>
    <property type="project" value="TreeGrafter"/>
</dbReference>
<feature type="region of interest" description="Disordered" evidence="1">
    <location>
        <begin position="406"/>
        <end position="428"/>
    </location>
</feature>
<evidence type="ECO:0000256" key="1">
    <source>
        <dbReference type="SAM" id="MobiDB-lite"/>
    </source>
</evidence>
<dbReference type="InterPro" id="IPR005135">
    <property type="entry name" value="Endo/exonuclease/phosphatase"/>
</dbReference>
<dbReference type="InterPro" id="IPR050410">
    <property type="entry name" value="CCR4/nocturin_mRNA_transcr"/>
</dbReference>
<evidence type="ECO:0000313" key="4">
    <source>
        <dbReference type="Proteomes" id="UP001359559"/>
    </source>
</evidence>
<protein>
    <recommendedName>
        <fullName evidence="2">EF-hand domain-containing protein</fullName>
    </recommendedName>
</protein>
<dbReference type="AlphaFoldDB" id="A0AAN9PZK7"/>
<accession>A0AAN9PZK7</accession>
<dbReference type="SUPFAM" id="SSF47473">
    <property type="entry name" value="EF-hand"/>
    <property type="match status" value="1"/>
</dbReference>
<dbReference type="PANTHER" id="PTHR12121">
    <property type="entry name" value="CARBON CATABOLITE REPRESSOR PROTEIN 4"/>
    <property type="match status" value="1"/>
</dbReference>
<feature type="domain" description="EF-hand" evidence="2">
    <location>
        <begin position="373"/>
        <end position="408"/>
    </location>
</feature>
<gene>
    <name evidence="3" type="ORF">RJT34_00979</name>
</gene>
<evidence type="ECO:0000313" key="3">
    <source>
        <dbReference type="EMBL" id="KAK7317061.1"/>
    </source>
</evidence>
<dbReference type="InterPro" id="IPR036691">
    <property type="entry name" value="Endo/exonu/phosph_ase_sf"/>
</dbReference>
<evidence type="ECO:0000259" key="2">
    <source>
        <dbReference type="PROSITE" id="PS50222"/>
    </source>
</evidence>